<evidence type="ECO:0000259" key="2">
    <source>
        <dbReference type="Pfam" id="PF00465"/>
    </source>
</evidence>
<keyword evidence="5" id="KW-1185">Reference proteome</keyword>
<dbReference type="EMBL" id="CGIH01000026">
    <property type="protein sequence ID" value="CFX51111.1"/>
    <property type="molecule type" value="Genomic_DNA"/>
</dbReference>
<proteinExistence type="predicted"/>
<dbReference type="Pfam" id="PF25137">
    <property type="entry name" value="ADH_Fe_C"/>
    <property type="match status" value="1"/>
</dbReference>
<dbReference type="AlphaFoldDB" id="A0A0E3W355"/>
<reference evidence="4 5" key="1">
    <citation type="submission" date="2015-03" db="EMBL/GenBank/DDBJ databases">
        <authorList>
            <person name="Murphy D."/>
        </authorList>
    </citation>
    <scope>NUCLEOTIDE SEQUENCE [LARGE SCALE GENOMIC DNA]</scope>
    <source>
        <strain evidence="4 5">OL-4</strain>
    </source>
</reference>
<dbReference type="STRING" id="690567.1354"/>
<dbReference type="FunFam" id="3.40.50.1970:FF:000003">
    <property type="entry name" value="Alcohol dehydrogenase, iron-containing"/>
    <property type="match status" value="1"/>
</dbReference>
<dbReference type="InterPro" id="IPR001670">
    <property type="entry name" value="ADH_Fe/GldA"/>
</dbReference>
<evidence type="ECO:0000313" key="5">
    <source>
        <dbReference type="Proteomes" id="UP000045545"/>
    </source>
</evidence>
<evidence type="ECO:0000313" key="4">
    <source>
        <dbReference type="EMBL" id="CFX51111.1"/>
    </source>
</evidence>
<dbReference type="CDD" id="cd08181">
    <property type="entry name" value="PPD-like"/>
    <property type="match status" value="1"/>
</dbReference>
<feature type="domain" description="Fe-containing alcohol dehydrogenase-like C-terminal" evidence="3">
    <location>
        <begin position="186"/>
        <end position="334"/>
    </location>
</feature>
<dbReference type="Gene3D" id="3.40.50.1970">
    <property type="match status" value="1"/>
</dbReference>
<protein>
    <submittedName>
        <fullName evidence="4">Alcohol dehydrogenase, iron-type</fullName>
    </submittedName>
</protein>
<dbReference type="GO" id="GO:0046872">
    <property type="term" value="F:metal ion binding"/>
    <property type="evidence" value="ECO:0007669"/>
    <property type="project" value="InterPro"/>
</dbReference>
<feature type="domain" description="Alcohol dehydrogenase iron-type/glycerol dehydrogenase GldA" evidence="2">
    <location>
        <begin position="9"/>
        <end position="175"/>
    </location>
</feature>
<dbReference type="InterPro" id="IPR039697">
    <property type="entry name" value="Alcohol_dehydrogenase_Fe"/>
</dbReference>
<keyword evidence="1" id="KW-0560">Oxidoreductase</keyword>
<sequence>MIWRSYFSTQILFGNYALRDNCPAFSGLGKRALIVVGQGGSARRTGALDDLSRVLKELAITAQIFDQVEANPTIATVRQGAAVAKNFKADFIVGIGGGSPLDAAKAIAVLAVNEISDTQLLDLQFGEVLPVVAIPTTAGTGSEVTPYSILTFPALQTKKSIPSPKIIPRLAVLDPRYMNDLPWRITADTAVDAYSHALESFLAVKANPLSELHAREALQILGSELRKLAENREIDLNQREALLYGSLLAGLAISSTGTSIPHAMGYPFTYFKDVPHGRANGMIMPAYMDFNLRKSNHPKITDALIISGFKSTAHFKDLMVTLCGNPPALTSVEQAQFITQTMQAKNLVNNIVTPDREDLEQILTHTLNQEVLE</sequence>
<dbReference type="Pfam" id="PF00465">
    <property type="entry name" value="Fe-ADH"/>
    <property type="match status" value="1"/>
</dbReference>
<dbReference type="GO" id="GO:0004022">
    <property type="term" value="F:alcohol dehydrogenase (NAD+) activity"/>
    <property type="evidence" value="ECO:0007669"/>
    <property type="project" value="UniProtKB-ARBA"/>
</dbReference>
<dbReference type="SUPFAM" id="SSF56796">
    <property type="entry name" value="Dehydroquinate synthase-like"/>
    <property type="match status" value="1"/>
</dbReference>
<dbReference type="PANTHER" id="PTHR11496">
    <property type="entry name" value="ALCOHOL DEHYDROGENASE"/>
    <property type="match status" value="1"/>
</dbReference>
<dbReference type="PANTHER" id="PTHR11496:SF103">
    <property type="entry name" value="DEHYDROGENASE, PUTATIVE-RELATED"/>
    <property type="match status" value="1"/>
</dbReference>
<dbReference type="InterPro" id="IPR056798">
    <property type="entry name" value="ADH_Fe_C"/>
</dbReference>
<dbReference type="Proteomes" id="UP000045545">
    <property type="component" value="Unassembled WGS sequence"/>
</dbReference>
<accession>A0A0E3W355</accession>
<dbReference type="RefSeq" id="WP_046496863.1">
    <property type="nucleotide sequence ID" value="NZ_CGIH01000026.1"/>
</dbReference>
<evidence type="ECO:0000259" key="3">
    <source>
        <dbReference type="Pfam" id="PF25137"/>
    </source>
</evidence>
<dbReference type="Gene3D" id="1.20.1090.10">
    <property type="entry name" value="Dehydroquinate synthase-like - alpha domain"/>
    <property type="match status" value="1"/>
</dbReference>
<evidence type="ECO:0000256" key="1">
    <source>
        <dbReference type="ARBA" id="ARBA00023002"/>
    </source>
</evidence>
<gene>
    <name evidence="4" type="ORF">1354</name>
</gene>
<organism evidence="4 5">
    <name type="scientific">Syntrophomonas zehnderi OL-4</name>
    <dbReference type="NCBI Taxonomy" id="690567"/>
    <lineage>
        <taxon>Bacteria</taxon>
        <taxon>Bacillati</taxon>
        <taxon>Bacillota</taxon>
        <taxon>Clostridia</taxon>
        <taxon>Eubacteriales</taxon>
        <taxon>Syntrophomonadaceae</taxon>
        <taxon>Syntrophomonas</taxon>
    </lineage>
</organism>
<name>A0A0E3W355_9FIRM</name>